<protein>
    <submittedName>
        <fullName evidence="3">Cytochrome P450</fullName>
    </submittedName>
</protein>
<accession>A0ABV3V4T4</accession>
<dbReference type="PRINTS" id="PR00359">
    <property type="entry name" value="BP450"/>
</dbReference>
<dbReference type="InterPro" id="IPR001128">
    <property type="entry name" value="Cyt_P450"/>
</dbReference>
<gene>
    <name evidence="3" type="ORF">VVR66_13755</name>
</gene>
<dbReference type="SUPFAM" id="SSF48264">
    <property type="entry name" value="Cytochrome P450"/>
    <property type="match status" value="1"/>
</dbReference>
<dbReference type="InterPro" id="IPR017972">
    <property type="entry name" value="Cyt_P450_CS"/>
</dbReference>
<proteinExistence type="inferred from homology"/>
<evidence type="ECO:0000313" key="3">
    <source>
        <dbReference type="EMBL" id="MEX3595779.1"/>
    </source>
</evidence>
<keyword evidence="2" id="KW-0408">Iron</keyword>
<dbReference type="Gene3D" id="1.10.630.10">
    <property type="entry name" value="Cytochrome P450"/>
    <property type="match status" value="1"/>
</dbReference>
<keyword evidence="2" id="KW-0560">Oxidoreductase</keyword>
<dbReference type="InterPro" id="IPR002397">
    <property type="entry name" value="Cyt_P450_B"/>
</dbReference>
<keyword evidence="2" id="KW-0503">Monooxygenase</keyword>
<dbReference type="InterPro" id="IPR036396">
    <property type="entry name" value="Cyt_P450_sf"/>
</dbReference>
<reference evidence="3 4" key="1">
    <citation type="journal article" date="2024" name="Fungal Genet. Biol.">
        <title>The porcine skin microbiome exhibits broad fungal antagonism.</title>
        <authorList>
            <person name="De La Cruz K.F."/>
            <person name="Townsend E.C."/>
            <person name="Alex Cheong J.Z."/>
            <person name="Salamzade R."/>
            <person name="Liu A."/>
            <person name="Sandstrom S."/>
            <person name="Davila E."/>
            <person name="Huang L."/>
            <person name="Xu K.H."/>
            <person name="Wu S.Y."/>
            <person name="Meudt J.J."/>
            <person name="Shanmuganayagam D."/>
            <person name="Gibson A.L.F."/>
            <person name="Kalan L.R."/>
        </authorList>
    </citation>
    <scope>NUCLEOTIDE SEQUENCE [LARGE SCALE GENOMIC DNA]</scope>
    <source>
        <strain evidence="3 4">LK2625</strain>
    </source>
</reference>
<dbReference type="Pfam" id="PF00067">
    <property type="entry name" value="p450"/>
    <property type="match status" value="1"/>
</dbReference>
<keyword evidence="4" id="KW-1185">Reference proteome</keyword>
<dbReference type="PRINTS" id="PR00385">
    <property type="entry name" value="P450"/>
</dbReference>
<dbReference type="Proteomes" id="UP001558481">
    <property type="component" value="Unassembled WGS sequence"/>
</dbReference>
<dbReference type="PROSITE" id="PS00086">
    <property type="entry name" value="CYTOCHROME_P450"/>
    <property type="match status" value="1"/>
</dbReference>
<dbReference type="EMBL" id="JAYWLU010000016">
    <property type="protein sequence ID" value="MEX3595779.1"/>
    <property type="molecule type" value="Genomic_DNA"/>
</dbReference>
<evidence type="ECO:0000256" key="2">
    <source>
        <dbReference type="RuleBase" id="RU000461"/>
    </source>
</evidence>
<organism evidence="3 4">
    <name type="scientific">Kocuria carniphila</name>
    <dbReference type="NCBI Taxonomy" id="262208"/>
    <lineage>
        <taxon>Bacteria</taxon>
        <taxon>Bacillati</taxon>
        <taxon>Actinomycetota</taxon>
        <taxon>Actinomycetes</taxon>
        <taxon>Micrococcales</taxon>
        <taxon>Micrococcaceae</taxon>
        <taxon>Kocuria</taxon>
    </lineage>
</organism>
<keyword evidence="2" id="KW-0479">Metal-binding</keyword>
<keyword evidence="2" id="KW-0349">Heme</keyword>
<comment type="caution">
    <text evidence="3">The sequence shown here is derived from an EMBL/GenBank/DDBJ whole genome shotgun (WGS) entry which is preliminary data.</text>
</comment>
<dbReference type="PANTHER" id="PTHR46696:SF1">
    <property type="entry name" value="CYTOCHROME P450 YJIB-RELATED"/>
    <property type="match status" value="1"/>
</dbReference>
<sequence length="401" mass="44103">MTQTRKVNHDNGNGCSGQGDIFADEVLENPYEAYGRLRDRAAAVYIPARELWAVTRYEAVREALGDPGTFSSTAVAFNPQMNEVLKGTTLATDPPDHQHLRKVLSQNLSPRALRSVKADIETKTDTMVRELAEQDEFDGMQDLARALPLNVVVDMIGIKDPEIRAKILTWGEAAFNLLGPMNERAQNSFPVAKELFDWTHNIQVSDLTEGSMGHGIFAAAERGDIAYESCGMIIHQYVAAGMDTTIASIGNAIMLFAEHPEQYAKVREDPALIPSAYNEVLRMHSPLPATGRKTMRDVEVDGVVIPEGSQVALLLAGGNRDERHYPNADTFDVTRNPVDHLTFGYGIHGCAGQGLARLEAYAALGALAKYIKSYSVGDFTRKITNTTRSYESIRVTDFVRA</sequence>
<name>A0ABV3V4T4_9MICC</name>
<evidence type="ECO:0000313" key="4">
    <source>
        <dbReference type="Proteomes" id="UP001558481"/>
    </source>
</evidence>
<dbReference type="PANTHER" id="PTHR46696">
    <property type="entry name" value="P450, PUTATIVE (EUROFUNG)-RELATED"/>
    <property type="match status" value="1"/>
</dbReference>
<evidence type="ECO:0000256" key="1">
    <source>
        <dbReference type="ARBA" id="ARBA00010617"/>
    </source>
</evidence>
<comment type="similarity">
    <text evidence="1 2">Belongs to the cytochrome P450 family.</text>
</comment>
<dbReference type="RefSeq" id="WP_368629894.1">
    <property type="nucleotide sequence ID" value="NZ_JAYWLU010000016.1"/>
</dbReference>